<accession>A0A6G1EHU8</accession>
<proteinExistence type="predicted"/>
<organism evidence="1 2">
    <name type="scientific">Oryza meyeriana var. granulata</name>
    <dbReference type="NCBI Taxonomy" id="110450"/>
    <lineage>
        <taxon>Eukaryota</taxon>
        <taxon>Viridiplantae</taxon>
        <taxon>Streptophyta</taxon>
        <taxon>Embryophyta</taxon>
        <taxon>Tracheophyta</taxon>
        <taxon>Spermatophyta</taxon>
        <taxon>Magnoliopsida</taxon>
        <taxon>Liliopsida</taxon>
        <taxon>Poales</taxon>
        <taxon>Poaceae</taxon>
        <taxon>BOP clade</taxon>
        <taxon>Oryzoideae</taxon>
        <taxon>Oryzeae</taxon>
        <taxon>Oryzinae</taxon>
        <taxon>Oryza</taxon>
        <taxon>Oryza meyeriana</taxon>
    </lineage>
</organism>
<dbReference type="EMBL" id="SPHZ02000003">
    <property type="protein sequence ID" value="KAF0923994.1"/>
    <property type="molecule type" value="Genomic_DNA"/>
</dbReference>
<evidence type="ECO:0000313" key="2">
    <source>
        <dbReference type="Proteomes" id="UP000479710"/>
    </source>
</evidence>
<keyword evidence="2" id="KW-1185">Reference proteome</keyword>
<comment type="caution">
    <text evidence="1">The sequence shown here is derived from an EMBL/GenBank/DDBJ whole genome shotgun (WGS) entry which is preliminary data.</text>
</comment>
<gene>
    <name evidence="1" type="ORF">E2562_008344</name>
</gene>
<sequence>MTAGLRAQAVEYRAEAARLHKALERAGLALDVLSPPTAVSTHTMAAVANLLAIHDPKMSRTKYHNGTVFEKKTTTGH</sequence>
<reference evidence="1 2" key="1">
    <citation type="submission" date="2019-11" db="EMBL/GenBank/DDBJ databases">
        <title>Whole genome sequence of Oryza granulata.</title>
        <authorList>
            <person name="Li W."/>
        </authorList>
    </citation>
    <scope>NUCLEOTIDE SEQUENCE [LARGE SCALE GENOMIC DNA]</scope>
    <source>
        <strain evidence="2">cv. Menghai</strain>
        <tissue evidence="1">Leaf</tissue>
    </source>
</reference>
<dbReference type="Proteomes" id="UP000479710">
    <property type="component" value="Unassembled WGS sequence"/>
</dbReference>
<protein>
    <submittedName>
        <fullName evidence="1">Uncharacterized protein</fullName>
    </submittedName>
</protein>
<evidence type="ECO:0000313" key="1">
    <source>
        <dbReference type="EMBL" id="KAF0923994.1"/>
    </source>
</evidence>
<dbReference type="AlphaFoldDB" id="A0A6G1EHU8"/>
<name>A0A6G1EHU8_9ORYZ</name>